<feature type="region of interest" description="Disordered" evidence="10">
    <location>
        <begin position="932"/>
        <end position="978"/>
    </location>
</feature>
<dbReference type="PANTHER" id="PTHR10071:SF281">
    <property type="entry name" value="BOX A-BINDING FACTOR-RELATED"/>
    <property type="match status" value="1"/>
</dbReference>
<keyword evidence="4" id="KW-0862">Zinc</keyword>
<evidence type="ECO:0000256" key="3">
    <source>
        <dbReference type="ARBA" id="ARBA00022771"/>
    </source>
</evidence>
<proteinExistence type="predicted"/>
<dbReference type="EMBL" id="CAXLJL010000156">
    <property type="protein sequence ID" value="CAL5133247.1"/>
    <property type="molecule type" value="Genomic_DNA"/>
</dbReference>
<feature type="compositionally biased region" description="Basic and acidic residues" evidence="10">
    <location>
        <begin position="1009"/>
        <end position="1024"/>
    </location>
</feature>
<dbReference type="GO" id="GO:0008270">
    <property type="term" value="F:zinc ion binding"/>
    <property type="evidence" value="ECO:0007669"/>
    <property type="project" value="UniProtKB-KW"/>
</dbReference>
<dbReference type="GO" id="GO:0000978">
    <property type="term" value="F:RNA polymerase II cis-regulatory region sequence-specific DNA binding"/>
    <property type="evidence" value="ECO:0007669"/>
    <property type="project" value="TreeGrafter"/>
</dbReference>
<feature type="compositionally biased region" description="Basic and acidic residues" evidence="10">
    <location>
        <begin position="125"/>
        <end position="141"/>
    </location>
</feature>
<sequence length="1156" mass="126530">MLPMAAMSAQPMSVNRPSVDMGWPPFHRISNQMDPESTGYGPLTTGMMSSSAAFYGASNLLIGQNYQNSYQQSLNQAYHQYQQQQQQHHQQQQQSMQYNRTNPLAVQQFCTEVDKLKMLQNSPHLKHDELEKSSREVERNVSRSFPRVSTNSPSNNAGCVENDGVQVPDPNWSGDVRKYCKKPTHCRGMQSDTKDVASPPDMRTGRFGCTTETPLEDGSGNGSRARESQDCYMPRSNDISRPPGEDVDKRNGTNFPSELTDYCIGQPLHTEVVGQKNSDRMNSCPMKNPYATPNLLSHSMTEDSYAFRLGSNQDYSAPILSHRDNFPEQHSKDIGLALNGIQSAIAPSLASFPHNTDLRRPEDQLYSMLTSGSMGNSTHNPINALLPGGAWNQGLTYSQGLTPQQLASFYASVNCTSLDMKSRSAGMTDPSACGLYPPSTVSPLTSNHCTNTVRSESVTQMNVRSAGGYDREDIANQQQVEEMTEESSKFLRIREGHLEGPYSRNMDSVKGETESQQQPREPSLFHGSSSVPMIQGGGHSMEDMSAAYHSAAAMAAAAVVAQAAVASANAAGHQQQCNPYHPHLGQTNPASAQLGRSHPLGILPVLGAVNSTSGSSNSNSYKATKNKKLTSTEGRECVNCGATSTPLWRRDGQGNYLCNACGLYQKMNGQNRPLIKPKRRLQSSSRRTGTICSNCRTVTTTLWRRNTNGEPVCNACGLYFKLHNIQRPISMKKDGIQTRNRKVSHKTKKHKFGFYSDLSDLHVDYLMKTPLHRFNAAANRFAYTHNLPTTPGSVHGPYMSDYTNDGCLSTNPIPDMVSATSLASERNQFIANHKQINGVFGPVNEEGRQSSLFGLSHPGLPFATGPYSQNAALFNSAFTERPNRSAKLEYDSTSEYEASGDDAKSEYPTQMTDCATENPFGSRLTPFFRPSTTVPNKLNCGDSGPWNTDPNRSDRAVDGPQNTESLRGQSSVPHFPPSMFYPNAQQIALLNCASNPYYSNNTNQGCPSKLDEESNKEADSESRLMGDPGLDNQHSSSDGRDHPCGLSMNMEGASKSHLVGQTPYDLYRSQQSGAESAENMSRSHLGNVTTDVPQYEPTRTHSNNSVSSHCSTSSGTPTPKSVTTIPPSLEQNTISCTNGEQQIFPTRCMPASVTSQ</sequence>
<feature type="region of interest" description="Disordered" evidence="10">
    <location>
        <begin position="497"/>
        <end position="530"/>
    </location>
</feature>
<keyword evidence="6" id="KW-0238">DNA-binding</keyword>
<feature type="domain" description="GATA-type" evidence="11">
    <location>
        <begin position="686"/>
        <end position="739"/>
    </location>
</feature>
<keyword evidence="5" id="KW-0805">Transcription regulation</keyword>
<evidence type="ECO:0000256" key="7">
    <source>
        <dbReference type="ARBA" id="ARBA00023163"/>
    </source>
</evidence>
<dbReference type="InterPro" id="IPR000679">
    <property type="entry name" value="Znf_GATA"/>
</dbReference>
<feature type="region of interest" description="Disordered" evidence="10">
    <location>
        <begin position="889"/>
        <end position="912"/>
    </location>
</feature>
<feature type="region of interest" description="Disordered" evidence="10">
    <location>
        <begin position="1003"/>
        <end position="1050"/>
    </location>
</feature>
<dbReference type="GO" id="GO:0005634">
    <property type="term" value="C:nucleus"/>
    <property type="evidence" value="ECO:0007669"/>
    <property type="project" value="UniProtKB-SubCell"/>
</dbReference>
<dbReference type="FunFam" id="3.30.50.10:FF:000036">
    <property type="entry name" value="Endothelial transcription factor GATA-2"/>
    <property type="match status" value="1"/>
</dbReference>
<feature type="domain" description="GATA-type" evidence="11">
    <location>
        <begin position="631"/>
        <end position="686"/>
    </location>
</feature>
<dbReference type="GO" id="GO:0045165">
    <property type="term" value="P:cell fate commitment"/>
    <property type="evidence" value="ECO:0007669"/>
    <property type="project" value="TreeGrafter"/>
</dbReference>
<organism evidence="12 13">
    <name type="scientific">Calicophoron daubneyi</name>
    <name type="common">Rumen fluke</name>
    <name type="synonym">Paramphistomum daubneyi</name>
    <dbReference type="NCBI Taxonomy" id="300641"/>
    <lineage>
        <taxon>Eukaryota</taxon>
        <taxon>Metazoa</taxon>
        <taxon>Spiralia</taxon>
        <taxon>Lophotrochozoa</taxon>
        <taxon>Platyhelminthes</taxon>
        <taxon>Trematoda</taxon>
        <taxon>Digenea</taxon>
        <taxon>Plagiorchiida</taxon>
        <taxon>Pronocephalata</taxon>
        <taxon>Paramphistomoidea</taxon>
        <taxon>Paramphistomidae</taxon>
        <taxon>Calicophoron</taxon>
    </lineage>
</organism>
<comment type="caution">
    <text evidence="12">The sequence shown here is derived from an EMBL/GenBank/DDBJ whole genome shotgun (WGS) entry which is preliminary data.</text>
</comment>
<evidence type="ECO:0000256" key="4">
    <source>
        <dbReference type="ARBA" id="ARBA00022833"/>
    </source>
</evidence>
<name>A0AAV2TAH0_CALDB</name>
<dbReference type="InterPro" id="IPR013088">
    <property type="entry name" value="Znf_NHR/GATA"/>
</dbReference>
<dbReference type="Pfam" id="PF00320">
    <property type="entry name" value="GATA"/>
    <property type="match status" value="2"/>
</dbReference>
<comment type="subcellular location">
    <subcellularLocation>
        <location evidence="1">Nucleus</location>
    </subcellularLocation>
</comment>
<evidence type="ECO:0000313" key="13">
    <source>
        <dbReference type="Proteomes" id="UP001497525"/>
    </source>
</evidence>
<evidence type="ECO:0000256" key="8">
    <source>
        <dbReference type="ARBA" id="ARBA00023242"/>
    </source>
</evidence>
<evidence type="ECO:0000259" key="11">
    <source>
        <dbReference type="PROSITE" id="PS50114"/>
    </source>
</evidence>
<dbReference type="SMART" id="SM00401">
    <property type="entry name" value="ZnF_GATA"/>
    <property type="match status" value="2"/>
</dbReference>
<feature type="region of interest" description="Disordered" evidence="10">
    <location>
        <begin position="186"/>
        <end position="248"/>
    </location>
</feature>
<evidence type="ECO:0000256" key="6">
    <source>
        <dbReference type="ARBA" id="ARBA00023125"/>
    </source>
</evidence>
<feature type="compositionally biased region" description="Polar residues" evidence="10">
    <location>
        <begin position="960"/>
        <end position="972"/>
    </location>
</feature>
<keyword evidence="7" id="KW-0804">Transcription</keyword>
<evidence type="ECO:0000256" key="5">
    <source>
        <dbReference type="ARBA" id="ARBA00023015"/>
    </source>
</evidence>
<protein>
    <recommendedName>
        <fullName evidence="11">GATA-type domain-containing protein</fullName>
    </recommendedName>
</protein>
<keyword evidence="2" id="KW-0479">Metal-binding</keyword>
<dbReference type="PROSITE" id="PS50114">
    <property type="entry name" value="GATA_ZN_FINGER_2"/>
    <property type="match status" value="2"/>
</dbReference>
<dbReference type="PANTHER" id="PTHR10071">
    <property type="entry name" value="TRANSCRIPTION FACTOR GATA FAMILY MEMBER"/>
    <property type="match status" value="1"/>
</dbReference>
<evidence type="ECO:0000256" key="2">
    <source>
        <dbReference type="ARBA" id="ARBA00022723"/>
    </source>
</evidence>
<keyword evidence="8" id="KW-0539">Nucleus</keyword>
<dbReference type="InterPro" id="IPR039355">
    <property type="entry name" value="Transcription_factor_GATA"/>
</dbReference>
<dbReference type="SUPFAM" id="SSF57716">
    <property type="entry name" value="Glucocorticoid receptor-like (DNA-binding domain)"/>
    <property type="match status" value="2"/>
</dbReference>
<feature type="region of interest" description="Disordered" evidence="10">
    <location>
        <begin position="121"/>
        <end position="170"/>
    </location>
</feature>
<dbReference type="GO" id="GO:0000122">
    <property type="term" value="P:negative regulation of transcription by RNA polymerase II"/>
    <property type="evidence" value="ECO:0007669"/>
    <property type="project" value="TreeGrafter"/>
</dbReference>
<evidence type="ECO:0000256" key="9">
    <source>
        <dbReference type="PROSITE-ProRule" id="PRU00094"/>
    </source>
</evidence>
<feature type="compositionally biased region" description="Polar residues" evidence="10">
    <location>
        <begin position="1069"/>
        <end position="1092"/>
    </location>
</feature>
<dbReference type="Gene3D" id="3.30.50.10">
    <property type="entry name" value="Erythroid Transcription Factor GATA-1, subunit A"/>
    <property type="match status" value="2"/>
</dbReference>
<dbReference type="CDD" id="cd00202">
    <property type="entry name" value="ZnF_GATA"/>
    <property type="match status" value="2"/>
</dbReference>
<keyword evidence="3 9" id="KW-0863">Zinc-finger</keyword>
<feature type="region of interest" description="Disordered" evidence="10">
    <location>
        <begin position="1069"/>
        <end position="1130"/>
    </location>
</feature>
<dbReference type="FunFam" id="3.30.50.10:FF:000032">
    <property type="entry name" value="Transcription factor GATA-3"/>
    <property type="match status" value="1"/>
</dbReference>
<feature type="compositionally biased region" description="Polar residues" evidence="10">
    <location>
        <begin position="1115"/>
        <end position="1130"/>
    </location>
</feature>
<reference evidence="12" key="1">
    <citation type="submission" date="2024-06" db="EMBL/GenBank/DDBJ databases">
        <authorList>
            <person name="Liu X."/>
            <person name="Lenzi L."/>
            <person name="Haldenby T S."/>
            <person name="Uol C."/>
        </authorList>
    </citation>
    <scope>NUCLEOTIDE SEQUENCE</scope>
</reference>
<dbReference type="PROSITE" id="PS00344">
    <property type="entry name" value="GATA_ZN_FINGER_1"/>
    <property type="match status" value="2"/>
</dbReference>
<evidence type="ECO:0000256" key="10">
    <source>
        <dbReference type="SAM" id="MobiDB-lite"/>
    </source>
</evidence>
<evidence type="ECO:0000256" key="1">
    <source>
        <dbReference type="ARBA" id="ARBA00004123"/>
    </source>
</evidence>
<dbReference type="GO" id="GO:0000981">
    <property type="term" value="F:DNA-binding transcription factor activity, RNA polymerase II-specific"/>
    <property type="evidence" value="ECO:0007669"/>
    <property type="project" value="TreeGrafter"/>
</dbReference>
<feature type="compositionally biased region" description="Polar residues" evidence="10">
    <location>
        <begin position="147"/>
        <end position="157"/>
    </location>
</feature>
<feature type="compositionally biased region" description="Low complexity" evidence="10">
    <location>
        <begin position="1100"/>
        <end position="1114"/>
    </location>
</feature>
<dbReference type="GO" id="GO:0045944">
    <property type="term" value="P:positive regulation of transcription by RNA polymerase II"/>
    <property type="evidence" value="ECO:0007669"/>
    <property type="project" value="TreeGrafter"/>
</dbReference>
<accession>A0AAV2TAH0</accession>
<dbReference type="AlphaFoldDB" id="A0AAV2TAH0"/>
<dbReference type="Proteomes" id="UP001497525">
    <property type="component" value="Unassembled WGS sequence"/>
</dbReference>
<feature type="compositionally biased region" description="Polar residues" evidence="10">
    <location>
        <begin position="514"/>
        <end position="530"/>
    </location>
</feature>
<gene>
    <name evidence="12" type="ORF">CDAUBV1_LOCUS6512</name>
</gene>
<evidence type="ECO:0000313" key="12">
    <source>
        <dbReference type="EMBL" id="CAL5133247.1"/>
    </source>
</evidence>
<dbReference type="PRINTS" id="PR00619">
    <property type="entry name" value="GATAZNFINGER"/>
</dbReference>